<comment type="similarity">
    <text evidence="1">Belongs to the LysR transcriptional regulatory family.</text>
</comment>
<keyword evidence="2" id="KW-0805">Transcription regulation</keyword>
<evidence type="ECO:0000313" key="7">
    <source>
        <dbReference type="Proteomes" id="UP001176478"/>
    </source>
</evidence>
<dbReference type="InterPro" id="IPR058163">
    <property type="entry name" value="LysR-type_TF_proteobact-type"/>
</dbReference>
<dbReference type="PANTHER" id="PTHR30537">
    <property type="entry name" value="HTH-TYPE TRANSCRIPTIONAL REGULATOR"/>
    <property type="match status" value="1"/>
</dbReference>
<dbReference type="InterPro" id="IPR000847">
    <property type="entry name" value="LysR_HTH_N"/>
</dbReference>
<dbReference type="Gene3D" id="3.40.190.10">
    <property type="entry name" value="Periplasmic binding protein-like II"/>
    <property type="match status" value="2"/>
</dbReference>
<organism evidence="6 7">
    <name type="scientific">Providencia huashanensis</name>
    <dbReference type="NCBI Taxonomy" id="3037798"/>
    <lineage>
        <taxon>Bacteria</taxon>
        <taxon>Pseudomonadati</taxon>
        <taxon>Pseudomonadota</taxon>
        <taxon>Gammaproteobacteria</taxon>
        <taxon>Enterobacterales</taxon>
        <taxon>Morganellaceae</taxon>
        <taxon>Providencia</taxon>
    </lineage>
</organism>
<name>A0ABT9AVJ4_9GAMM</name>
<dbReference type="SUPFAM" id="SSF46785">
    <property type="entry name" value="Winged helix' DNA-binding domain"/>
    <property type="match status" value="1"/>
</dbReference>
<dbReference type="Proteomes" id="UP001176478">
    <property type="component" value="Unassembled WGS sequence"/>
</dbReference>
<keyword evidence="7" id="KW-1185">Reference proteome</keyword>
<dbReference type="SUPFAM" id="SSF53850">
    <property type="entry name" value="Periplasmic binding protein-like II"/>
    <property type="match status" value="1"/>
</dbReference>
<protein>
    <submittedName>
        <fullName evidence="6">DNA-binding transcriptional regulator DsdC</fullName>
    </submittedName>
</protein>
<dbReference type="Pfam" id="PF03466">
    <property type="entry name" value="LysR_substrate"/>
    <property type="match status" value="1"/>
</dbReference>
<keyword evidence="3 6" id="KW-0238">DNA-binding</keyword>
<dbReference type="EMBL" id="JAUQTG010000013">
    <property type="protein sequence ID" value="MDO7858317.1"/>
    <property type="molecule type" value="Genomic_DNA"/>
</dbReference>
<reference evidence="6" key="1">
    <citation type="submission" date="2023-07" db="EMBL/GenBank/DDBJ databases">
        <authorList>
            <person name="Yang W."/>
            <person name="Chen J."/>
            <person name="Ji P."/>
            <person name="Hu F."/>
        </authorList>
    </citation>
    <scope>NUCLEOTIDE SEQUENCE</scope>
    <source>
        <strain evidence="6">CRE-138-0111</strain>
    </source>
</reference>
<dbReference type="GO" id="GO:0003677">
    <property type="term" value="F:DNA binding"/>
    <property type="evidence" value="ECO:0007669"/>
    <property type="project" value="UniProtKB-KW"/>
</dbReference>
<evidence type="ECO:0000313" key="6">
    <source>
        <dbReference type="EMBL" id="MDO7858317.1"/>
    </source>
</evidence>
<evidence type="ECO:0000256" key="2">
    <source>
        <dbReference type="ARBA" id="ARBA00023015"/>
    </source>
</evidence>
<dbReference type="InterPro" id="IPR011781">
    <property type="entry name" value="DsdC"/>
</dbReference>
<comment type="caution">
    <text evidence="6">The sequence shown here is derived from an EMBL/GenBank/DDBJ whole genome shotgun (WGS) entry which is preliminary data.</text>
</comment>
<dbReference type="InterPro" id="IPR036390">
    <property type="entry name" value="WH_DNA-bd_sf"/>
</dbReference>
<evidence type="ECO:0000256" key="1">
    <source>
        <dbReference type="ARBA" id="ARBA00009437"/>
    </source>
</evidence>
<dbReference type="InterPro" id="IPR005119">
    <property type="entry name" value="LysR_subst-bd"/>
</dbReference>
<sequence>MSSNLNQFEQSGFIQWNKRLSSYQLSRLHTFEAAARHSSFALAAQELALTPSAVSHRINTLEGELGFKLFERFHRRIELTSDGERIYWALRKNLDDINQEIIDIKNQEISGELTVYSRPSIAQCWLIPKIADFANQYPSIQLNLLTGNDDVNFRGYGIDVAIYYDDMTRSNLYCEDLMSESMVPVCSPKYAQQYDLLNNIHQLKNCTLLHDRQAWSSNSDYDEWKAWSEYYQLPLFPHRRNLCFDRSDLAIVAAMNHAGVAMGRKQLVEKRIKSRELVMPFGDTPLTCQQRYYFAMLNDKRHPKADIFIQWLKQQVSWISQVKYNSLPQGTVLSPVTVNTKIIAD</sequence>
<feature type="domain" description="HTH lysR-type" evidence="5">
    <location>
        <begin position="23"/>
        <end position="80"/>
    </location>
</feature>
<evidence type="ECO:0000259" key="5">
    <source>
        <dbReference type="PROSITE" id="PS50931"/>
    </source>
</evidence>
<dbReference type="CDD" id="cd08432">
    <property type="entry name" value="PBP2_GcdR_TrpI_HvrB_AmpR_like"/>
    <property type="match status" value="1"/>
</dbReference>
<dbReference type="InterPro" id="IPR036388">
    <property type="entry name" value="WH-like_DNA-bd_sf"/>
</dbReference>
<evidence type="ECO:0000256" key="3">
    <source>
        <dbReference type="ARBA" id="ARBA00023125"/>
    </source>
</evidence>
<dbReference type="PANTHER" id="PTHR30537:SF32">
    <property type="entry name" value="HTH-TYPE TRANSCRIPTIONAL REGULATOR DSDC"/>
    <property type="match status" value="1"/>
</dbReference>
<gene>
    <name evidence="6" type="primary">dsdC</name>
    <name evidence="6" type="ORF">Q5E86_18630</name>
</gene>
<keyword evidence="4" id="KW-0804">Transcription</keyword>
<dbReference type="Pfam" id="PF00126">
    <property type="entry name" value="HTH_1"/>
    <property type="match status" value="1"/>
</dbReference>
<reference evidence="6" key="2">
    <citation type="journal article" date="2024" name="Int. J. Antimicrob. Agents">
        <title>Identification of a novel Providencia species showing multi-drug-resistant in three patients with hospital-acquired infection.</title>
        <authorList>
            <person name="Yang W."/>
            <person name="Chen J."/>
            <person name="Yang F."/>
            <person name="Ji P."/>
            <person name="Shen S."/>
            <person name="Yin D."/>
            <person name="Hu F."/>
        </authorList>
    </citation>
    <scope>NUCLEOTIDE SEQUENCE</scope>
    <source>
        <strain evidence="6">CRE-138-0111</strain>
    </source>
</reference>
<evidence type="ECO:0000256" key="4">
    <source>
        <dbReference type="ARBA" id="ARBA00023163"/>
    </source>
</evidence>
<dbReference type="NCBIfam" id="NF007491">
    <property type="entry name" value="PRK10086.1"/>
    <property type="match status" value="1"/>
</dbReference>
<proteinExistence type="inferred from homology"/>
<dbReference type="PROSITE" id="PS50931">
    <property type="entry name" value="HTH_LYSR"/>
    <property type="match status" value="1"/>
</dbReference>
<dbReference type="NCBIfam" id="TIGR02036">
    <property type="entry name" value="dsdC"/>
    <property type="match status" value="1"/>
</dbReference>
<dbReference type="Gene3D" id="1.10.10.10">
    <property type="entry name" value="Winged helix-like DNA-binding domain superfamily/Winged helix DNA-binding domain"/>
    <property type="match status" value="1"/>
</dbReference>
<accession>A0ABT9AVJ4</accession>